<reference evidence="3 4" key="1">
    <citation type="submission" date="2018-09" db="EMBL/GenBank/DDBJ databases">
        <title>YIM PH 21725 draft genome.</title>
        <authorList>
            <person name="Miao C."/>
        </authorList>
    </citation>
    <scope>NUCLEOTIDE SEQUENCE [LARGE SCALE GENOMIC DNA]</scope>
    <source>
        <strain evidence="4">YIM PH21725</strain>
    </source>
</reference>
<dbReference type="EMBL" id="QZFV01000087">
    <property type="protein sequence ID" value="RJQ84486.1"/>
    <property type="molecule type" value="Genomic_DNA"/>
</dbReference>
<comment type="caution">
    <text evidence="3">The sequence shown here is derived from an EMBL/GenBank/DDBJ whole genome shotgun (WGS) entry which is preliminary data.</text>
</comment>
<dbReference type="RefSeq" id="WP_120024458.1">
    <property type="nucleotide sequence ID" value="NZ_QZFV01000087.1"/>
</dbReference>
<name>A0A419I383_9PSEU</name>
<dbReference type="Pfam" id="PF01494">
    <property type="entry name" value="FAD_binding_3"/>
    <property type="match status" value="1"/>
</dbReference>
<organism evidence="3 4">
    <name type="scientific">Amycolatopsis panacis</name>
    <dbReference type="NCBI Taxonomy" id="2340917"/>
    <lineage>
        <taxon>Bacteria</taxon>
        <taxon>Bacillati</taxon>
        <taxon>Actinomycetota</taxon>
        <taxon>Actinomycetes</taxon>
        <taxon>Pseudonocardiales</taxon>
        <taxon>Pseudonocardiaceae</taxon>
        <taxon>Amycolatopsis</taxon>
    </lineage>
</organism>
<evidence type="ECO:0000313" key="4">
    <source>
        <dbReference type="Proteomes" id="UP000285112"/>
    </source>
</evidence>
<feature type="domain" description="FAD-binding" evidence="2">
    <location>
        <begin position="1"/>
        <end position="24"/>
    </location>
</feature>
<dbReference type="GO" id="GO:0071949">
    <property type="term" value="F:FAD binding"/>
    <property type="evidence" value="ECO:0007669"/>
    <property type="project" value="InterPro"/>
</dbReference>
<accession>A0A419I383</accession>
<keyword evidence="4" id="KW-1185">Reference proteome</keyword>
<dbReference type="InterPro" id="IPR002938">
    <property type="entry name" value="FAD-bd"/>
</dbReference>
<evidence type="ECO:0000313" key="3">
    <source>
        <dbReference type="EMBL" id="RJQ84486.1"/>
    </source>
</evidence>
<feature type="compositionally biased region" description="Basic residues" evidence="1">
    <location>
        <begin position="43"/>
        <end position="55"/>
    </location>
</feature>
<dbReference type="InterPro" id="IPR036188">
    <property type="entry name" value="FAD/NAD-bd_sf"/>
</dbReference>
<evidence type="ECO:0000259" key="2">
    <source>
        <dbReference type="Pfam" id="PF01494"/>
    </source>
</evidence>
<dbReference type="Gene3D" id="3.50.50.60">
    <property type="entry name" value="FAD/NAD(P)-binding domain"/>
    <property type="match status" value="1"/>
</dbReference>
<feature type="region of interest" description="Disordered" evidence="1">
    <location>
        <begin position="12"/>
        <end position="55"/>
    </location>
</feature>
<evidence type="ECO:0000256" key="1">
    <source>
        <dbReference type="SAM" id="MobiDB-lite"/>
    </source>
</evidence>
<gene>
    <name evidence="3" type="ORF">D5S19_17705</name>
</gene>
<protein>
    <recommendedName>
        <fullName evidence="2">FAD-binding domain-containing protein</fullName>
    </recommendedName>
</protein>
<sequence>MFLVGDGAHVWPPAGALGANTGARPRTRFSAPTTPSVGSWPRGWRRRSSRARRRG</sequence>
<dbReference type="AlphaFoldDB" id="A0A419I383"/>
<proteinExistence type="predicted"/>
<dbReference type="Proteomes" id="UP000285112">
    <property type="component" value="Unassembled WGS sequence"/>
</dbReference>